<evidence type="ECO:0000256" key="6">
    <source>
        <dbReference type="ARBA" id="ARBA00023004"/>
    </source>
</evidence>
<evidence type="ECO:0000259" key="11">
    <source>
        <dbReference type="PROSITE" id="PS51007"/>
    </source>
</evidence>
<feature type="transmembrane region" description="Helical" evidence="9">
    <location>
        <begin position="204"/>
        <end position="222"/>
    </location>
</feature>
<dbReference type="InterPro" id="IPR036909">
    <property type="entry name" value="Cyt_c-like_dom_sf"/>
</dbReference>
<evidence type="ECO:0000313" key="12">
    <source>
        <dbReference type="EMBL" id="MEK8088933.1"/>
    </source>
</evidence>
<dbReference type="RefSeq" id="WP_341370000.1">
    <property type="nucleotide sequence ID" value="NZ_JBBPCO010000003.1"/>
</dbReference>
<dbReference type="Proteomes" id="UP001446205">
    <property type="component" value="Unassembled WGS sequence"/>
</dbReference>
<evidence type="ECO:0000313" key="13">
    <source>
        <dbReference type="Proteomes" id="UP001446205"/>
    </source>
</evidence>
<comment type="caution">
    <text evidence="12">The sequence shown here is derived from an EMBL/GenBank/DDBJ whole genome shotgun (WGS) entry which is preliminary data.</text>
</comment>
<accession>A0ABU9D8W8</accession>
<evidence type="ECO:0000256" key="2">
    <source>
        <dbReference type="ARBA" id="ARBA00022617"/>
    </source>
</evidence>
<keyword evidence="10" id="KW-0732">Signal</keyword>
<evidence type="ECO:0000256" key="10">
    <source>
        <dbReference type="SAM" id="SignalP"/>
    </source>
</evidence>
<keyword evidence="6 8" id="KW-0408">Iron</keyword>
<feature type="signal peptide" evidence="10">
    <location>
        <begin position="1"/>
        <end position="21"/>
    </location>
</feature>
<dbReference type="SUPFAM" id="SSF46626">
    <property type="entry name" value="Cytochrome c"/>
    <property type="match status" value="1"/>
</dbReference>
<evidence type="ECO:0000256" key="1">
    <source>
        <dbReference type="ARBA" id="ARBA00004370"/>
    </source>
</evidence>
<protein>
    <submittedName>
        <fullName evidence="12">Cytochrome c1</fullName>
    </submittedName>
</protein>
<proteinExistence type="predicted"/>
<dbReference type="InterPro" id="IPR009056">
    <property type="entry name" value="Cyt_c-like_dom"/>
</dbReference>
<dbReference type="PROSITE" id="PS51007">
    <property type="entry name" value="CYTC"/>
    <property type="match status" value="1"/>
</dbReference>
<name>A0ABU9D8W8_9PROT</name>
<feature type="chain" id="PRO_5047024742" evidence="10">
    <location>
        <begin position="22"/>
        <end position="231"/>
    </location>
</feature>
<organism evidence="12 13">
    <name type="scientific">Thermithiobacillus plumbiphilus</name>
    <dbReference type="NCBI Taxonomy" id="1729899"/>
    <lineage>
        <taxon>Bacteria</taxon>
        <taxon>Pseudomonadati</taxon>
        <taxon>Pseudomonadota</taxon>
        <taxon>Acidithiobacillia</taxon>
        <taxon>Acidithiobacillales</taxon>
        <taxon>Thermithiobacillaceae</taxon>
        <taxon>Thermithiobacillus</taxon>
    </lineage>
</organism>
<evidence type="ECO:0000256" key="4">
    <source>
        <dbReference type="ARBA" id="ARBA00022723"/>
    </source>
</evidence>
<reference evidence="12 13" key="1">
    <citation type="submission" date="2024-04" db="EMBL/GenBank/DDBJ databases">
        <authorList>
            <person name="Abashina T."/>
            <person name="Shaikin A."/>
        </authorList>
    </citation>
    <scope>NUCLEOTIDE SEQUENCE [LARGE SCALE GENOMIC DNA]</scope>
    <source>
        <strain evidence="12 13">AAFK</strain>
    </source>
</reference>
<evidence type="ECO:0000256" key="8">
    <source>
        <dbReference type="PROSITE-ProRule" id="PRU00433"/>
    </source>
</evidence>
<evidence type="ECO:0000256" key="9">
    <source>
        <dbReference type="SAM" id="Phobius"/>
    </source>
</evidence>
<dbReference type="InterPro" id="IPR002326">
    <property type="entry name" value="Cyt_c1"/>
</dbReference>
<comment type="subcellular location">
    <subcellularLocation>
        <location evidence="1">Membrane</location>
    </subcellularLocation>
</comment>
<keyword evidence="4 8" id="KW-0479">Metal-binding</keyword>
<keyword evidence="7 9" id="KW-0472">Membrane</keyword>
<dbReference type="Gene3D" id="1.20.5.100">
    <property type="entry name" value="Cytochrome c1, transmembrane anchor, C-terminal"/>
    <property type="match status" value="1"/>
</dbReference>
<evidence type="ECO:0000256" key="7">
    <source>
        <dbReference type="ARBA" id="ARBA00023136"/>
    </source>
</evidence>
<evidence type="ECO:0000256" key="3">
    <source>
        <dbReference type="ARBA" id="ARBA00022692"/>
    </source>
</evidence>
<feature type="domain" description="Cytochrome c" evidence="11">
    <location>
        <begin position="38"/>
        <end position="194"/>
    </location>
</feature>
<keyword evidence="2 8" id="KW-0349">Heme</keyword>
<dbReference type="EMBL" id="JBBPCO010000003">
    <property type="protein sequence ID" value="MEK8088933.1"/>
    <property type="molecule type" value="Genomic_DNA"/>
</dbReference>
<keyword evidence="5 9" id="KW-1133">Transmembrane helix</keyword>
<dbReference type="PRINTS" id="PR00603">
    <property type="entry name" value="CYTOCHROMEC1"/>
</dbReference>
<dbReference type="PANTHER" id="PTHR10266">
    <property type="entry name" value="CYTOCHROME C1"/>
    <property type="match status" value="1"/>
</dbReference>
<sequence>MKKAIKMLLLGAAFLPLAAGASEGEVKLDHADISFDRESIQNGAKIFAEYCFSCHSLKYMRYNMLENQLGMPENVVKEQIMLPDGAKINGNMTITMSPEDAAVWFGKAPPDLTLEARYRGADWIYTYLRSFYRDDSRPTGWNNHVFPMVAMPNVLASLSGEKTKDGKVIRAGTVSQAKFDDMVRDLTAFLTYTSDPSELKRMSMGPLVLGFLLIFTILAYLLKKEYWRDVH</sequence>
<evidence type="ECO:0000256" key="5">
    <source>
        <dbReference type="ARBA" id="ARBA00022989"/>
    </source>
</evidence>
<dbReference type="Gene3D" id="1.10.760.10">
    <property type="entry name" value="Cytochrome c-like domain"/>
    <property type="match status" value="1"/>
</dbReference>
<gene>
    <name evidence="12" type="ORF">WOB96_04065</name>
</gene>
<dbReference type="Pfam" id="PF02167">
    <property type="entry name" value="Cytochrom_C1"/>
    <property type="match status" value="1"/>
</dbReference>
<keyword evidence="3 9" id="KW-0812">Transmembrane</keyword>
<keyword evidence="13" id="KW-1185">Reference proteome</keyword>
<dbReference type="PANTHER" id="PTHR10266:SF3">
    <property type="entry name" value="CYTOCHROME C1, HEME PROTEIN, MITOCHONDRIAL"/>
    <property type="match status" value="1"/>
</dbReference>